<evidence type="ECO:0000313" key="2">
    <source>
        <dbReference type="EMBL" id="TBW56854.1"/>
    </source>
</evidence>
<dbReference type="EMBL" id="SJDL01000009">
    <property type="protein sequence ID" value="TBW56854.1"/>
    <property type="molecule type" value="Genomic_DNA"/>
</dbReference>
<comment type="caution">
    <text evidence="2">The sequence shown here is derived from an EMBL/GenBank/DDBJ whole genome shotgun (WGS) entry which is preliminary data.</text>
</comment>
<organism evidence="2 3">
    <name type="scientific">Marinobacter halodurans</name>
    <dbReference type="NCBI Taxonomy" id="2528979"/>
    <lineage>
        <taxon>Bacteria</taxon>
        <taxon>Pseudomonadati</taxon>
        <taxon>Pseudomonadota</taxon>
        <taxon>Gammaproteobacteria</taxon>
        <taxon>Pseudomonadales</taxon>
        <taxon>Marinobacteraceae</taxon>
        <taxon>Marinobacter</taxon>
    </lineage>
</organism>
<evidence type="ECO:0008006" key="4">
    <source>
        <dbReference type="Google" id="ProtNLM"/>
    </source>
</evidence>
<dbReference type="RefSeq" id="WP_131480740.1">
    <property type="nucleotide sequence ID" value="NZ_SJDL01000009.1"/>
</dbReference>
<dbReference type="Proteomes" id="UP000313645">
    <property type="component" value="Unassembled WGS sequence"/>
</dbReference>
<proteinExistence type="predicted"/>
<feature type="transmembrane region" description="Helical" evidence="1">
    <location>
        <begin position="7"/>
        <end position="26"/>
    </location>
</feature>
<name>A0ABY1ZM12_9GAMM</name>
<reference evidence="2 3" key="1">
    <citation type="submission" date="2019-02" db="EMBL/GenBank/DDBJ databases">
        <title>Marinobacter halodurans sp. nov., a marine bacterium isolated from sea tidal flat.</title>
        <authorList>
            <person name="Yoo Y."/>
            <person name="Lee D.W."/>
            <person name="Kim B.S."/>
            <person name="Kim J.-J."/>
        </authorList>
    </citation>
    <scope>NUCLEOTIDE SEQUENCE [LARGE SCALE GENOMIC DNA]</scope>
    <source>
        <strain evidence="2 3">YJ-S3-2</strain>
    </source>
</reference>
<protein>
    <recommendedName>
        <fullName evidence="4">Glutamate-ammonia-ligase adenylyltransferase</fullName>
    </recommendedName>
</protein>
<keyword evidence="1" id="KW-0472">Membrane</keyword>
<accession>A0ABY1ZM12</accession>
<keyword evidence="1" id="KW-1133">Transmembrane helix</keyword>
<keyword evidence="1" id="KW-0812">Transmembrane</keyword>
<keyword evidence="3" id="KW-1185">Reference proteome</keyword>
<evidence type="ECO:0000313" key="3">
    <source>
        <dbReference type="Proteomes" id="UP000313645"/>
    </source>
</evidence>
<gene>
    <name evidence="2" type="ORF">EZI54_07845</name>
</gene>
<evidence type="ECO:0000256" key="1">
    <source>
        <dbReference type="SAM" id="Phobius"/>
    </source>
</evidence>
<sequence length="140" mass="16385">MSDRKQFLIVMLVAAIFIGWLSWRGIEVISLNNHLQDDPKLSGYPYQFRVLRVEGDTAIMSSPRSYEVSTQDALRALFPSLRSLSDDHRDWQRAEREFAHLQAHAGNLVLADERIDKIRWELDRNWYHLKQMDPSGKPAY</sequence>